<dbReference type="PROSITE" id="PS50026">
    <property type="entry name" value="EGF_3"/>
    <property type="match status" value="2"/>
</dbReference>
<dbReference type="GeneID" id="68102801"/>
<dbReference type="Pfam" id="PF07974">
    <property type="entry name" value="EGF_2"/>
    <property type="match status" value="2"/>
</dbReference>
<feature type="repeat" description="NHL" evidence="4">
    <location>
        <begin position="239"/>
        <end position="271"/>
    </location>
</feature>
<comment type="caution">
    <text evidence="8">The sequence shown here is derived from an EMBL/GenBank/DDBJ whole genome shotgun (WGS) entry which is preliminary data.</text>
</comment>
<keyword evidence="1" id="KW-0677">Repeat</keyword>
<feature type="repeat" description="NHL" evidence="4">
    <location>
        <begin position="181"/>
        <end position="212"/>
    </location>
</feature>
<evidence type="ECO:0000256" key="2">
    <source>
        <dbReference type="ARBA" id="ARBA00023157"/>
    </source>
</evidence>
<name>A0AA88KEF8_NAELO</name>
<feature type="signal peptide" evidence="6">
    <location>
        <begin position="1"/>
        <end position="26"/>
    </location>
</feature>
<dbReference type="InterPro" id="IPR000742">
    <property type="entry name" value="EGF"/>
</dbReference>
<dbReference type="Pfam" id="PF25021">
    <property type="entry name" value="TEN_NHL"/>
    <property type="match status" value="2"/>
</dbReference>
<dbReference type="InterPro" id="IPR013111">
    <property type="entry name" value="EGF_extracell"/>
</dbReference>
<dbReference type="PROSITE" id="PS00022">
    <property type="entry name" value="EGF_1"/>
    <property type="match status" value="2"/>
</dbReference>
<keyword evidence="9" id="KW-1185">Reference proteome</keyword>
<dbReference type="PANTHER" id="PTHR46388:SF2">
    <property type="entry name" value="NHL REPEAT-CONTAINING PROTEIN 2"/>
    <property type="match status" value="1"/>
</dbReference>
<proteinExistence type="predicted"/>
<feature type="repeat" description="NHL" evidence="4">
    <location>
        <begin position="663"/>
        <end position="698"/>
    </location>
</feature>
<dbReference type="SUPFAM" id="SSF101898">
    <property type="entry name" value="NHL repeat"/>
    <property type="match status" value="3"/>
</dbReference>
<evidence type="ECO:0000256" key="5">
    <source>
        <dbReference type="SAM" id="Phobius"/>
    </source>
</evidence>
<sequence>MKQVISGTFSLLLVLCLAIFIALFSATHVSTQGSGQYSVSSIAGFYHVDGLNNNFHTEGVSATYAPLTSEIYDMTFAQNGDMYVVDQNLNRVLKVDATSGAISTVAGINVAAFNGDGMKGSRTALTYPRGVAVLPNGDVLIADTSAHRVRRVFASNGTVATFAGSGEGGYNGDNMLATQIQLKWPQSLAVTLNGEVLIADSGNHRILKIMLNGMAVTVAGVNATAGYNGDLRLATQAFLNSPFGVAVSKSTGEIFIADTNNHRIRKVLSNGNIVTVAGNGFEGYNDDNIPATQANIAYPYDMDISSSGEIYIVDNGNNRIRKVLTNGNITTFAGRGIQGFSGAFTGDGVPVTSSTETDSPKAIAISPLTGDVYFAERYRIRKVVLSTNYIYTVAGSGNPQYYGDGLQAQSAVISIASSFVYPHPTSAHVDPKTGDVYIADSGAAVIRKIQKSTGIITTIAGSSQGYSTDETTQLGQPGDYILATSAKLGTNLPGMAVHPISGDLYFIDQSYIKKISSSSGIVNRVAGWQILSFSGDFGPALSATLNEPQSLAFAPNGDLYIADKMNRRIRKIFTNGTIVTFAGKDADASNEYAPYSGDGGPAANAVFLQPSGVAVTANGEVIIADTLNNRVRKVFTNGTVITIAGTGPSFYDGGRYNGDGMLATNATLNIPTGVAVTPNGEVIIADTYNHRIRKILLNGTIITIAGGGYLKGYHGNGIPARSALLMYPKGVSVDSNNGDIYVYGDYVYKVCRISAADGMIYTLVGNARYGYDYERINVNGYKDAGVSFFSGDGLKATMAQMYGPRGLFVNSVNEDVWIADSGNNRIRKVTATSGIMTTVAGGEGYMGSYPDNGSKATMVLLQNPIGIWMNRKNGEFVIADSGNSKIRKIDGNGNMFTIAGNGTAGYNGDGILATLALFNQSSSVFVSEATNDVYVADTGNHRIRKISASTGIVTTIAGTGVAGYNGDQILATSAMLNSPNSVYVTSNGEVYFADSWNHRIRKIFTNGTIITIAGNGVPGFSDGTNSQAIYAQLNTPLGIFVLEQTGEVYICDTYNHRIRVVNSFGTISTIAGHYYYGYNGDATSALETYFNYPTNIHVSNTTRRIYVSDYLNHLVRMLEPLCGSGQVYDPSSSKCVQDVYCYGVSAFTWSVCSGHGSCISENNCQCQNGYFGTTCQITQCNSKLSNDSSVCSSHGSCVALNSCSCISGWTGLNCEQCVGNNCGGGNNNESQIFTCNGTLSNSTSVCNGNGNCTNSETCQCMNGFSGKYCERSLNSDPTIAECLVNGLSCGALAGIVVGSVVGGLLVVGIVSAVIGILVYVVKKKGQVDLNGSIANSNNVELRNV</sequence>
<evidence type="ECO:0000259" key="7">
    <source>
        <dbReference type="PROSITE" id="PS50026"/>
    </source>
</evidence>
<evidence type="ECO:0000256" key="1">
    <source>
        <dbReference type="ARBA" id="ARBA00022737"/>
    </source>
</evidence>
<feature type="repeat" description="NHL" evidence="4">
    <location>
        <begin position="125"/>
        <end position="156"/>
    </location>
</feature>
<evidence type="ECO:0000313" key="9">
    <source>
        <dbReference type="Proteomes" id="UP000816034"/>
    </source>
</evidence>
<dbReference type="InterPro" id="IPR001258">
    <property type="entry name" value="NHL_repeat"/>
</dbReference>
<dbReference type="SMART" id="SM00181">
    <property type="entry name" value="EGF"/>
    <property type="match status" value="3"/>
</dbReference>
<feature type="domain" description="EGF-like" evidence="7">
    <location>
        <begin position="1231"/>
        <end position="1270"/>
    </location>
</feature>
<keyword evidence="5" id="KW-0812">Transmembrane</keyword>
<keyword evidence="5" id="KW-0472">Membrane</keyword>
<dbReference type="PROSITE" id="PS01186">
    <property type="entry name" value="EGF_2"/>
    <property type="match status" value="1"/>
</dbReference>
<feature type="disulfide bond" evidence="3">
    <location>
        <begin position="1205"/>
        <end position="1214"/>
    </location>
</feature>
<dbReference type="Pfam" id="PF01436">
    <property type="entry name" value="NHL"/>
    <property type="match status" value="3"/>
</dbReference>
<dbReference type="PROSITE" id="PS51125">
    <property type="entry name" value="NHL"/>
    <property type="match status" value="6"/>
</dbReference>
<protein>
    <recommendedName>
        <fullName evidence="7">EGF-like domain-containing protein</fullName>
    </recommendedName>
</protein>
<evidence type="ECO:0000256" key="4">
    <source>
        <dbReference type="PROSITE-ProRule" id="PRU00504"/>
    </source>
</evidence>
<dbReference type="SUPFAM" id="SSF63829">
    <property type="entry name" value="Calcium-dependent phosphotriesterase"/>
    <property type="match status" value="1"/>
</dbReference>
<dbReference type="InterPro" id="IPR056822">
    <property type="entry name" value="TEN_NHL"/>
</dbReference>
<organism evidence="8 9">
    <name type="scientific">Naegleria lovaniensis</name>
    <name type="common">Amoeba</name>
    <dbReference type="NCBI Taxonomy" id="51637"/>
    <lineage>
        <taxon>Eukaryota</taxon>
        <taxon>Discoba</taxon>
        <taxon>Heterolobosea</taxon>
        <taxon>Tetramitia</taxon>
        <taxon>Eutetramitia</taxon>
        <taxon>Vahlkampfiidae</taxon>
        <taxon>Naegleria</taxon>
    </lineage>
</organism>
<keyword evidence="5" id="KW-1133">Transmembrane helix</keyword>
<feature type="repeat" description="NHL" evidence="4">
    <location>
        <begin position="976"/>
        <end position="1007"/>
    </location>
</feature>
<evidence type="ECO:0000256" key="3">
    <source>
        <dbReference type="PROSITE-ProRule" id="PRU00076"/>
    </source>
</evidence>
<feature type="disulfide bond" evidence="3">
    <location>
        <begin position="1260"/>
        <end position="1269"/>
    </location>
</feature>
<comment type="caution">
    <text evidence="3">Lacks conserved residue(s) required for the propagation of feature annotation.</text>
</comment>
<dbReference type="EMBL" id="PYSW02000041">
    <property type="protein sequence ID" value="KAG2374973.1"/>
    <property type="molecule type" value="Genomic_DNA"/>
</dbReference>
<feature type="transmembrane region" description="Helical" evidence="5">
    <location>
        <begin position="1291"/>
        <end position="1321"/>
    </location>
</feature>
<feature type="repeat" description="NHL" evidence="4">
    <location>
        <begin position="607"/>
        <end position="638"/>
    </location>
</feature>
<evidence type="ECO:0000256" key="6">
    <source>
        <dbReference type="SAM" id="SignalP"/>
    </source>
</evidence>
<dbReference type="InterPro" id="IPR011042">
    <property type="entry name" value="6-blade_b-propeller_TolB-like"/>
</dbReference>
<gene>
    <name evidence="8" type="ORF">C9374_010347</name>
</gene>
<feature type="domain" description="EGF-like" evidence="7">
    <location>
        <begin position="1176"/>
        <end position="1215"/>
    </location>
</feature>
<dbReference type="Gene3D" id="2.10.25.10">
    <property type="entry name" value="Laminin"/>
    <property type="match status" value="2"/>
</dbReference>
<keyword evidence="2 3" id="KW-1015">Disulfide bond</keyword>
<reference evidence="8 9" key="1">
    <citation type="journal article" date="2018" name="BMC Genomics">
        <title>The genome of Naegleria lovaniensis, the basis for a comparative approach to unravel pathogenicity factors of the human pathogenic amoeba N. fowleri.</title>
        <authorList>
            <person name="Liechti N."/>
            <person name="Schurch N."/>
            <person name="Bruggmann R."/>
            <person name="Wittwer M."/>
        </authorList>
    </citation>
    <scope>NUCLEOTIDE SEQUENCE [LARGE SCALE GENOMIC DNA]</scope>
    <source>
        <strain evidence="8 9">ATCC 30569</strain>
    </source>
</reference>
<keyword evidence="3" id="KW-0245">EGF-like domain</keyword>
<feature type="chain" id="PRO_5041641449" description="EGF-like domain-containing protein" evidence="6">
    <location>
        <begin position="27"/>
        <end position="1344"/>
    </location>
</feature>
<evidence type="ECO:0000313" key="8">
    <source>
        <dbReference type="EMBL" id="KAG2374973.1"/>
    </source>
</evidence>
<dbReference type="RefSeq" id="XP_044544147.1">
    <property type="nucleotide sequence ID" value="XM_044685881.1"/>
</dbReference>
<accession>A0AA88KEF8</accession>
<dbReference type="PANTHER" id="PTHR46388">
    <property type="entry name" value="NHL REPEAT-CONTAINING PROTEIN 2"/>
    <property type="match status" value="1"/>
</dbReference>
<dbReference type="Gene3D" id="2.120.10.30">
    <property type="entry name" value="TolB, C-terminal domain"/>
    <property type="match status" value="10"/>
</dbReference>
<dbReference type="Proteomes" id="UP000816034">
    <property type="component" value="Unassembled WGS sequence"/>
</dbReference>
<keyword evidence="6" id="KW-0732">Signal</keyword>